<evidence type="ECO:0000256" key="3">
    <source>
        <dbReference type="ARBA" id="ARBA00022729"/>
    </source>
</evidence>
<dbReference type="Proteomes" id="UP001187471">
    <property type="component" value="Unassembled WGS sequence"/>
</dbReference>
<keyword evidence="4" id="KW-0378">Hydrolase</keyword>
<feature type="region of interest" description="Disordered" evidence="6">
    <location>
        <begin position="1"/>
        <end position="21"/>
    </location>
</feature>
<dbReference type="PANTHER" id="PTHR11010">
    <property type="entry name" value="PROTEASE S28 PRO-X CARBOXYPEPTIDASE-RELATED"/>
    <property type="match status" value="1"/>
</dbReference>
<evidence type="ECO:0000256" key="4">
    <source>
        <dbReference type="ARBA" id="ARBA00022801"/>
    </source>
</evidence>
<gene>
    <name evidence="7" type="ORF">RJ640_002364</name>
</gene>
<keyword evidence="5" id="KW-0325">Glycoprotein</keyword>
<evidence type="ECO:0000256" key="5">
    <source>
        <dbReference type="ARBA" id="ARBA00023180"/>
    </source>
</evidence>
<dbReference type="GO" id="GO:0008239">
    <property type="term" value="F:dipeptidyl-peptidase activity"/>
    <property type="evidence" value="ECO:0007669"/>
    <property type="project" value="TreeGrafter"/>
</dbReference>
<evidence type="ECO:0000256" key="2">
    <source>
        <dbReference type="ARBA" id="ARBA00022670"/>
    </source>
</evidence>
<evidence type="ECO:0000256" key="6">
    <source>
        <dbReference type="SAM" id="MobiDB-lite"/>
    </source>
</evidence>
<keyword evidence="3" id="KW-0732">Signal</keyword>
<proteinExistence type="inferred from homology"/>
<protein>
    <submittedName>
        <fullName evidence="7">Uncharacterized protein</fullName>
    </submittedName>
</protein>
<evidence type="ECO:0000256" key="1">
    <source>
        <dbReference type="ARBA" id="ARBA00011079"/>
    </source>
</evidence>
<keyword evidence="2" id="KW-0645">Protease</keyword>
<reference evidence="7" key="1">
    <citation type="submission" date="2022-12" db="EMBL/GenBank/DDBJ databases">
        <title>Draft genome assemblies for two species of Escallonia (Escalloniales).</title>
        <authorList>
            <person name="Chanderbali A."/>
            <person name="Dervinis C."/>
            <person name="Anghel I."/>
            <person name="Soltis D."/>
            <person name="Soltis P."/>
            <person name="Zapata F."/>
        </authorList>
    </citation>
    <scope>NUCLEOTIDE SEQUENCE</scope>
    <source>
        <strain evidence="7">UCBG92.1500</strain>
        <tissue evidence="7">Leaf</tissue>
    </source>
</reference>
<dbReference type="InterPro" id="IPR008758">
    <property type="entry name" value="Peptidase_S28"/>
</dbReference>
<dbReference type="Pfam" id="PF05577">
    <property type="entry name" value="Peptidase_S28"/>
    <property type="match status" value="1"/>
</dbReference>
<name>A0AA88QL42_9ASTE</name>
<dbReference type="GO" id="GO:0006508">
    <property type="term" value="P:proteolysis"/>
    <property type="evidence" value="ECO:0007669"/>
    <property type="project" value="UniProtKB-KW"/>
</dbReference>
<dbReference type="GO" id="GO:0070008">
    <property type="term" value="F:serine-type exopeptidase activity"/>
    <property type="evidence" value="ECO:0007669"/>
    <property type="project" value="InterPro"/>
</dbReference>
<evidence type="ECO:0000313" key="7">
    <source>
        <dbReference type="EMBL" id="KAK2966666.1"/>
    </source>
</evidence>
<keyword evidence="8" id="KW-1185">Reference proteome</keyword>
<dbReference type="AlphaFoldDB" id="A0AA88QL42"/>
<comment type="caution">
    <text evidence="7">The sequence shown here is derived from an EMBL/GenBank/DDBJ whole genome shotgun (WGS) entry which is preliminary data.</text>
</comment>
<dbReference type="PANTHER" id="PTHR11010:SF31">
    <property type="entry name" value="ALPHA_BETA-HYDROLASES SUPERFAMILY PROTEIN"/>
    <property type="match status" value="1"/>
</dbReference>
<organism evidence="7 8">
    <name type="scientific">Escallonia rubra</name>
    <dbReference type="NCBI Taxonomy" id="112253"/>
    <lineage>
        <taxon>Eukaryota</taxon>
        <taxon>Viridiplantae</taxon>
        <taxon>Streptophyta</taxon>
        <taxon>Embryophyta</taxon>
        <taxon>Tracheophyta</taxon>
        <taxon>Spermatophyta</taxon>
        <taxon>Magnoliopsida</taxon>
        <taxon>eudicotyledons</taxon>
        <taxon>Gunneridae</taxon>
        <taxon>Pentapetalae</taxon>
        <taxon>asterids</taxon>
        <taxon>campanulids</taxon>
        <taxon>Escalloniales</taxon>
        <taxon>Escalloniaceae</taxon>
        <taxon>Escallonia</taxon>
    </lineage>
</organism>
<evidence type="ECO:0000313" key="8">
    <source>
        <dbReference type="Proteomes" id="UP001187471"/>
    </source>
</evidence>
<accession>A0AA88QL42</accession>
<sequence>MVTAVTGISASGGGGTGREGRRWFEFEGGSGELKRRNQARLRGGGGRSSVWRRKSRYRLESSEYDSVQILSMQIGTTLFVEDSAWKIDEHFIFQPKSSKIFYQKYLTNDHYWHHGAPSFVYTGDEGNIEWFVVDTGYMIDIAPKFQALLVFIKATSFSSPYMCYVME</sequence>
<dbReference type="InterPro" id="IPR029058">
    <property type="entry name" value="AB_hydrolase_fold"/>
</dbReference>
<dbReference type="Gene3D" id="3.40.50.1820">
    <property type="entry name" value="alpha/beta hydrolase"/>
    <property type="match status" value="1"/>
</dbReference>
<dbReference type="EMBL" id="JAVXUO010003110">
    <property type="protein sequence ID" value="KAK2966666.1"/>
    <property type="molecule type" value="Genomic_DNA"/>
</dbReference>
<comment type="similarity">
    <text evidence="1">Belongs to the peptidase S28 family.</text>
</comment>